<accession>A0A1G8HBU4</accession>
<organism evidence="3 4">
    <name type="scientific">Propionivibrio dicarboxylicus</name>
    <dbReference type="NCBI Taxonomy" id="83767"/>
    <lineage>
        <taxon>Bacteria</taxon>
        <taxon>Pseudomonadati</taxon>
        <taxon>Pseudomonadota</taxon>
        <taxon>Betaproteobacteria</taxon>
        <taxon>Rhodocyclales</taxon>
        <taxon>Rhodocyclaceae</taxon>
        <taxon>Propionivibrio</taxon>
    </lineage>
</organism>
<dbReference type="STRING" id="83767.SAMN05660652_02750"/>
<proteinExistence type="predicted"/>
<evidence type="ECO:0000313" key="3">
    <source>
        <dbReference type="EMBL" id="SDI04137.1"/>
    </source>
</evidence>
<feature type="region of interest" description="Disordered" evidence="1">
    <location>
        <begin position="191"/>
        <end position="245"/>
    </location>
</feature>
<dbReference type="CDD" id="cd17470">
    <property type="entry name" value="T3SS_Flik_C"/>
    <property type="match status" value="1"/>
</dbReference>
<feature type="compositionally biased region" description="Polar residues" evidence="1">
    <location>
        <begin position="196"/>
        <end position="205"/>
    </location>
</feature>
<dbReference type="AlphaFoldDB" id="A0A1G8HBU4"/>
<gene>
    <name evidence="3" type="ORF">SAMN05660652_02750</name>
</gene>
<keyword evidence="4" id="KW-1185">Reference proteome</keyword>
<evidence type="ECO:0000259" key="2">
    <source>
        <dbReference type="Pfam" id="PF02120"/>
    </source>
</evidence>
<dbReference type="EMBL" id="FNCY01000012">
    <property type="protein sequence ID" value="SDI04137.1"/>
    <property type="molecule type" value="Genomic_DNA"/>
</dbReference>
<reference evidence="3 4" key="1">
    <citation type="submission" date="2016-10" db="EMBL/GenBank/DDBJ databases">
        <authorList>
            <person name="de Groot N.N."/>
        </authorList>
    </citation>
    <scope>NUCLEOTIDE SEQUENCE [LARGE SCALE GENOMIC DNA]</scope>
    <source>
        <strain evidence="3 4">DSM 5885</strain>
    </source>
</reference>
<evidence type="ECO:0000313" key="4">
    <source>
        <dbReference type="Proteomes" id="UP000198607"/>
    </source>
</evidence>
<evidence type="ECO:0000256" key="1">
    <source>
        <dbReference type="SAM" id="MobiDB-lite"/>
    </source>
</evidence>
<protein>
    <submittedName>
        <fullName evidence="3">Hook-length control protein FliK</fullName>
    </submittedName>
</protein>
<dbReference type="OrthoDB" id="5296742at2"/>
<dbReference type="Gene3D" id="3.30.750.140">
    <property type="match status" value="1"/>
</dbReference>
<feature type="compositionally biased region" description="Polar residues" evidence="1">
    <location>
        <begin position="218"/>
        <end position="245"/>
    </location>
</feature>
<dbReference type="RefSeq" id="WP_091938479.1">
    <property type="nucleotide sequence ID" value="NZ_FNCY01000012.1"/>
</dbReference>
<dbReference type="Pfam" id="PF02120">
    <property type="entry name" value="Flg_hook"/>
    <property type="match status" value="1"/>
</dbReference>
<dbReference type="InterPro" id="IPR038610">
    <property type="entry name" value="FliK-like_C_sf"/>
</dbReference>
<sequence length="376" mass="39580">MIPADVVSQLQNSVSATRGASSHTNDIGDKLAGLVAGQKVVAEIQAILPNGVYRAVIAQRSVTLALPFSAKAGDSLELEVTETDGKLALAVLSRPDGDKAATTSASATLSQTAQLISSLYSDARKPTDKEAMLTLNSNLPILNAAPENGGEIAPLLKQALQQSGMFYESHQAEWVEGRLDKADLLREPQGKLTPATVPTTDNQASMLPAGSVNVAGQPANSPATDSTGSNAVRSETSTPAQSPAQTIAPQLQSLVQQQLEALATQHFVWQGQIWPGQNMQWEIDEDASHAQTDEPGGMAWATRLRLRLPSLGEVEAQLQLRGNRITVSLRTGDADTEQLLRANGNLLTQQLDAAGLALTSFGVSASAEEDAHGEQA</sequence>
<name>A0A1G8HBU4_9RHOO</name>
<feature type="domain" description="Flagellar hook-length control protein-like C-terminal" evidence="2">
    <location>
        <begin position="297"/>
        <end position="369"/>
    </location>
</feature>
<dbReference type="InterPro" id="IPR021136">
    <property type="entry name" value="Flagellar_hook_control-like_C"/>
</dbReference>
<dbReference type="Proteomes" id="UP000198607">
    <property type="component" value="Unassembled WGS sequence"/>
</dbReference>